<keyword evidence="2" id="KW-1185">Reference proteome</keyword>
<gene>
    <name evidence="1" type="ORF">L6452_38904</name>
</gene>
<reference evidence="2" key="1">
    <citation type="journal article" date="2022" name="Mol. Ecol. Resour.">
        <title>The genomes of chicory, endive, great burdock and yacon provide insights into Asteraceae palaeo-polyploidization history and plant inulin production.</title>
        <authorList>
            <person name="Fan W."/>
            <person name="Wang S."/>
            <person name="Wang H."/>
            <person name="Wang A."/>
            <person name="Jiang F."/>
            <person name="Liu H."/>
            <person name="Zhao H."/>
            <person name="Xu D."/>
            <person name="Zhang Y."/>
        </authorList>
    </citation>
    <scope>NUCLEOTIDE SEQUENCE [LARGE SCALE GENOMIC DNA]</scope>
    <source>
        <strain evidence="2">cv. Niubang</strain>
    </source>
</reference>
<evidence type="ECO:0000313" key="1">
    <source>
        <dbReference type="EMBL" id="KAI3672804.1"/>
    </source>
</evidence>
<sequence>MFFSCRMILIYCLGVVNLGLFLLAPAEKQVTNVSRAEVATKIALNVTSKTMVATPRLGVNRTRLDSLREPPSSDGDQFPVASPRRVKTQEGVTIASLVHVVSPVKSVMMPQAIEDPLSSAQEKLEFFWNMGSKGDLDSDDEKDVEEGVDVVEDVPAQSVP</sequence>
<evidence type="ECO:0000313" key="2">
    <source>
        <dbReference type="Proteomes" id="UP001055879"/>
    </source>
</evidence>
<proteinExistence type="predicted"/>
<comment type="caution">
    <text evidence="1">The sequence shown here is derived from an EMBL/GenBank/DDBJ whole genome shotgun (WGS) entry which is preliminary data.</text>
</comment>
<organism evidence="1 2">
    <name type="scientific">Arctium lappa</name>
    <name type="common">Greater burdock</name>
    <name type="synonym">Lappa major</name>
    <dbReference type="NCBI Taxonomy" id="4217"/>
    <lineage>
        <taxon>Eukaryota</taxon>
        <taxon>Viridiplantae</taxon>
        <taxon>Streptophyta</taxon>
        <taxon>Embryophyta</taxon>
        <taxon>Tracheophyta</taxon>
        <taxon>Spermatophyta</taxon>
        <taxon>Magnoliopsida</taxon>
        <taxon>eudicotyledons</taxon>
        <taxon>Gunneridae</taxon>
        <taxon>Pentapetalae</taxon>
        <taxon>asterids</taxon>
        <taxon>campanulids</taxon>
        <taxon>Asterales</taxon>
        <taxon>Asteraceae</taxon>
        <taxon>Carduoideae</taxon>
        <taxon>Cardueae</taxon>
        <taxon>Arctiinae</taxon>
        <taxon>Arctium</taxon>
    </lineage>
</organism>
<dbReference type="Proteomes" id="UP001055879">
    <property type="component" value="Linkage Group LG15"/>
</dbReference>
<reference evidence="1 2" key="2">
    <citation type="journal article" date="2022" name="Mol. Ecol. Resour.">
        <title>The genomes of chicory, endive, great burdock and yacon provide insights into Asteraceae paleo-polyploidization history and plant inulin production.</title>
        <authorList>
            <person name="Fan W."/>
            <person name="Wang S."/>
            <person name="Wang H."/>
            <person name="Wang A."/>
            <person name="Jiang F."/>
            <person name="Liu H."/>
            <person name="Zhao H."/>
            <person name="Xu D."/>
            <person name="Zhang Y."/>
        </authorList>
    </citation>
    <scope>NUCLEOTIDE SEQUENCE [LARGE SCALE GENOMIC DNA]</scope>
    <source>
        <strain evidence="2">cv. Niubang</strain>
    </source>
</reference>
<accession>A0ACB8XRD9</accession>
<dbReference type="EMBL" id="CM042061">
    <property type="protein sequence ID" value="KAI3672804.1"/>
    <property type="molecule type" value="Genomic_DNA"/>
</dbReference>
<name>A0ACB8XRD9_ARCLA</name>
<protein>
    <submittedName>
        <fullName evidence="1">Uncharacterized protein</fullName>
    </submittedName>
</protein>